<feature type="transmembrane region" description="Helical" evidence="7">
    <location>
        <begin position="480"/>
        <end position="502"/>
    </location>
</feature>
<protein>
    <submittedName>
        <fullName evidence="8">Permease</fullName>
    </submittedName>
</protein>
<comment type="subcellular location">
    <subcellularLocation>
        <location evidence="1">Endomembrane system</location>
        <topology evidence="1">Multi-pass membrane protein</topology>
    </subcellularLocation>
</comment>
<feature type="transmembrane region" description="Helical" evidence="7">
    <location>
        <begin position="235"/>
        <end position="255"/>
    </location>
</feature>
<evidence type="ECO:0000256" key="1">
    <source>
        <dbReference type="ARBA" id="ARBA00004127"/>
    </source>
</evidence>
<feature type="transmembrane region" description="Helical" evidence="7">
    <location>
        <begin position="171"/>
        <end position="189"/>
    </location>
</feature>
<dbReference type="PANTHER" id="PTHR43337:SF1">
    <property type="entry name" value="XANTHINE_URACIL PERMEASE C887.17-RELATED"/>
    <property type="match status" value="1"/>
</dbReference>
<feature type="transmembrane region" description="Helical" evidence="7">
    <location>
        <begin position="81"/>
        <end position="106"/>
    </location>
</feature>
<keyword evidence="3" id="KW-0813">Transport</keyword>
<evidence type="ECO:0000256" key="2">
    <source>
        <dbReference type="ARBA" id="ARBA00005697"/>
    </source>
</evidence>
<feature type="transmembrane region" description="Helical" evidence="7">
    <location>
        <begin position="38"/>
        <end position="61"/>
    </location>
</feature>
<dbReference type="InterPro" id="IPR045018">
    <property type="entry name" value="Azg-like"/>
</dbReference>
<feature type="transmembrane region" description="Helical" evidence="7">
    <location>
        <begin position="442"/>
        <end position="468"/>
    </location>
</feature>
<gene>
    <name evidence="8" type="ORF">GCM10011575_14630</name>
</gene>
<dbReference type="PANTHER" id="PTHR43337">
    <property type="entry name" value="XANTHINE/URACIL PERMEASE C887.17-RELATED"/>
    <property type="match status" value="1"/>
</dbReference>
<accession>A0A917S4B6</accession>
<sequence length="503" mass="51785">MGAPTVTTPGTPAQSSGVIDRWFEITARGSTVAREIRGGLVTFFTMAYILALNPLIIGTAADHNGHLLGGAPWKDAAGQVISANVGHSITLVAGATALVAGITTIAMGIFGRFPLGLATGLGLNALLAFTIAPQMTWPQAMGLVVIEGIVIAILVLTGFRTAVFRAVPASLRAAISVGIGLFIAFVGLADSGVVRAGSGTLVQLGVNGSLSGWPMLVFAIGLFTVAVLHIRKVRGAMLISIVLATIIAVIIQAVANLPAQSSDHPTGWALNIPTLGKIISVPDLSLIGHVDVFGAFIDGGIGRFVPLVLLVFALILSDFFDTMGTVVAIGAEGGLLDERGNPPHLTQILLVDSLAAAAGGAGSVSSNTTYIESASGVGEGARTGLASVITGLAFLVAMFLAPLAGLVPSEAATPALVFVGFLMMSQVTKINWSELEEGLPAFLTIALMPFTYSITNGIGAGFVMYAFLKIVRGKARSVHPLMYGISIAFLIYFLQGLINSWIS</sequence>
<feature type="transmembrane region" description="Helical" evidence="7">
    <location>
        <begin position="137"/>
        <end position="159"/>
    </location>
</feature>
<dbReference type="RefSeq" id="WP_188894544.1">
    <property type="nucleotide sequence ID" value="NZ_BMMZ01000003.1"/>
</dbReference>
<evidence type="ECO:0000313" key="9">
    <source>
        <dbReference type="Proteomes" id="UP000613840"/>
    </source>
</evidence>
<feature type="transmembrane region" description="Helical" evidence="7">
    <location>
        <begin position="209"/>
        <end position="228"/>
    </location>
</feature>
<evidence type="ECO:0000256" key="4">
    <source>
        <dbReference type="ARBA" id="ARBA00022692"/>
    </source>
</evidence>
<reference evidence="8" key="1">
    <citation type="journal article" date="2014" name="Int. J. Syst. Evol. Microbiol.">
        <title>Complete genome sequence of Corynebacterium casei LMG S-19264T (=DSM 44701T), isolated from a smear-ripened cheese.</title>
        <authorList>
            <consortium name="US DOE Joint Genome Institute (JGI-PGF)"/>
            <person name="Walter F."/>
            <person name="Albersmeier A."/>
            <person name="Kalinowski J."/>
            <person name="Ruckert C."/>
        </authorList>
    </citation>
    <scope>NUCLEOTIDE SEQUENCE</scope>
    <source>
        <strain evidence="8">CGMCC 4.7306</strain>
    </source>
</reference>
<feature type="transmembrane region" description="Helical" evidence="7">
    <location>
        <begin position="113"/>
        <end position="131"/>
    </location>
</feature>
<feature type="transmembrane region" description="Helical" evidence="7">
    <location>
        <begin position="385"/>
        <end position="404"/>
    </location>
</feature>
<proteinExistence type="inferred from homology"/>
<evidence type="ECO:0000256" key="7">
    <source>
        <dbReference type="SAM" id="Phobius"/>
    </source>
</evidence>
<keyword evidence="4 7" id="KW-0812">Transmembrane</keyword>
<dbReference type="GO" id="GO:0005345">
    <property type="term" value="F:purine nucleobase transmembrane transporter activity"/>
    <property type="evidence" value="ECO:0007669"/>
    <property type="project" value="TreeGrafter"/>
</dbReference>
<dbReference type="GO" id="GO:0005886">
    <property type="term" value="C:plasma membrane"/>
    <property type="evidence" value="ECO:0007669"/>
    <property type="project" value="TreeGrafter"/>
</dbReference>
<evidence type="ECO:0000256" key="6">
    <source>
        <dbReference type="ARBA" id="ARBA00023136"/>
    </source>
</evidence>
<organism evidence="8 9">
    <name type="scientific">Microlunatus endophyticus</name>
    <dbReference type="NCBI Taxonomy" id="1716077"/>
    <lineage>
        <taxon>Bacteria</taxon>
        <taxon>Bacillati</taxon>
        <taxon>Actinomycetota</taxon>
        <taxon>Actinomycetes</taxon>
        <taxon>Propionibacteriales</taxon>
        <taxon>Propionibacteriaceae</taxon>
        <taxon>Microlunatus</taxon>
    </lineage>
</organism>
<keyword evidence="9" id="KW-1185">Reference proteome</keyword>
<name>A0A917S4B6_9ACTN</name>
<comment type="similarity">
    <text evidence="2">Belongs to the nucleobase:cation symporter-2 (NCS2) (TC 2.A.40) family. Azg-like subfamily.</text>
</comment>
<evidence type="ECO:0000313" key="8">
    <source>
        <dbReference type="EMBL" id="GGL57334.1"/>
    </source>
</evidence>
<keyword evidence="5 7" id="KW-1133">Transmembrane helix</keyword>
<feature type="transmembrane region" description="Helical" evidence="7">
    <location>
        <begin position="304"/>
        <end position="331"/>
    </location>
</feature>
<evidence type="ECO:0000256" key="5">
    <source>
        <dbReference type="ARBA" id="ARBA00022989"/>
    </source>
</evidence>
<reference evidence="8" key="2">
    <citation type="submission" date="2020-09" db="EMBL/GenBank/DDBJ databases">
        <authorList>
            <person name="Sun Q."/>
            <person name="Zhou Y."/>
        </authorList>
    </citation>
    <scope>NUCLEOTIDE SEQUENCE</scope>
    <source>
        <strain evidence="8">CGMCC 4.7306</strain>
    </source>
</reference>
<evidence type="ECO:0000256" key="3">
    <source>
        <dbReference type="ARBA" id="ARBA00022448"/>
    </source>
</evidence>
<comment type="caution">
    <text evidence="8">The sequence shown here is derived from an EMBL/GenBank/DDBJ whole genome shotgun (WGS) entry which is preliminary data.</text>
</comment>
<dbReference type="Pfam" id="PF00860">
    <property type="entry name" value="Xan_ur_permease"/>
    <property type="match status" value="1"/>
</dbReference>
<dbReference type="Proteomes" id="UP000613840">
    <property type="component" value="Unassembled WGS sequence"/>
</dbReference>
<keyword evidence="6 7" id="KW-0472">Membrane</keyword>
<dbReference type="EMBL" id="BMMZ01000003">
    <property type="protein sequence ID" value="GGL57334.1"/>
    <property type="molecule type" value="Genomic_DNA"/>
</dbReference>
<dbReference type="InterPro" id="IPR006043">
    <property type="entry name" value="NCS2"/>
</dbReference>
<dbReference type="GO" id="GO:0012505">
    <property type="term" value="C:endomembrane system"/>
    <property type="evidence" value="ECO:0007669"/>
    <property type="project" value="UniProtKB-SubCell"/>
</dbReference>
<dbReference type="AlphaFoldDB" id="A0A917S4B6"/>